<evidence type="ECO:0000256" key="1">
    <source>
        <dbReference type="ARBA" id="ARBA00022737"/>
    </source>
</evidence>
<keyword evidence="3" id="KW-0808">Transferase</keyword>
<dbReference type="InterPro" id="IPR051126">
    <property type="entry name" value="Thiosulfate_sulfurtransferase"/>
</dbReference>
<dbReference type="InterPro" id="IPR036873">
    <property type="entry name" value="Rhodanese-like_dom_sf"/>
</dbReference>
<evidence type="ECO:0000256" key="2">
    <source>
        <dbReference type="ARBA" id="ARBA00047549"/>
    </source>
</evidence>
<protein>
    <recommendedName>
        <fullName evidence="3">Sulfurtransferase</fullName>
    </recommendedName>
</protein>
<dbReference type="PROSITE" id="PS00683">
    <property type="entry name" value="RHODANESE_2"/>
    <property type="match status" value="1"/>
</dbReference>
<dbReference type="Gene3D" id="3.40.250.10">
    <property type="entry name" value="Rhodanese-like domain"/>
    <property type="match status" value="2"/>
</dbReference>
<feature type="domain" description="Rhodanese" evidence="4">
    <location>
        <begin position="34"/>
        <end position="141"/>
    </location>
</feature>
<dbReference type="InterPro" id="IPR001763">
    <property type="entry name" value="Rhodanese-like_dom"/>
</dbReference>
<comment type="caution">
    <text evidence="5">The sequence shown here is derived from an EMBL/GenBank/DDBJ whole genome shotgun (WGS) entry which is preliminary data.</text>
</comment>
<gene>
    <name evidence="5" type="ORF">GCM10009858_28230</name>
</gene>
<sequence length="292" mass="32156">MSADDTKISAYAHPERLVTTEWLAEQVAAGSIGGPGGIVLLESDEDVLLYATGHIPGAQKIDWHVDLNDPVARDYVDGARFAEVMGSRGIGRDTTVVIYGDKSNWWAAYALWVFSLFGHEDVRLLDGGRAKWIAEGRELTRDVPTPDPVDYPVAERDDAPIRAFKDDVLAHLGKPLVDVRSPGEYSGELLHMPDYPQEGAMRGGHIPGAKSVPWARAANDDGSFKSREDLEAIYLQEQGLAPSDDVVAYCRIGERSSHTWFVLTHLLGFGAVRNYDGSWTEWGNAVRVPIER</sequence>
<dbReference type="Proteomes" id="UP001500730">
    <property type="component" value="Unassembled WGS sequence"/>
</dbReference>
<dbReference type="CDD" id="cd01448">
    <property type="entry name" value="TST_Repeat_1"/>
    <property type="match status" value="1"/>
</dbReference>
<reference evidence="6" key="1">
    <citation type="journal article" date="2019" name="Int. J. Syst. Evol. Microbiol.">
        <title>The Global Catalogue of Microorganisms (GCM) 10K type strain sequencing project: providing services to taxonomists for standard genome sequencing and annotation.</title>
        <authorList>
            <consortium name="The Broad Institute Genomics Platform"/>
            <consortium name="The Broad Institute Genome Sequencing Center for Infectious Disease"/>
            <person name="Wu L."/>
            <person name="Ma J."/>
        </authorList>
    </citation>
    <scope>NUCLEOTIDE SEQUENCE [LARGE SCALE GENOMIC DNA]</scope>
    <source>
        <strain evidence="6">JCM 16259</strain>
    </source>
</reference>
<organism evidence="5 6">
    <name type="scientific">Terrabacter carboxydivorans</name>
    <dbReference type="NCBI Taxonomy" id="619730"/>
    <lineage>
        <taxon>Bacteria</taxon>
        <taxon>Bacillati</taxon>
        <taxon>Actinomycetota</taxon>
        <taxon>Actinomycetes</taxon>
        <taxon>Micrococcales</taxon>
        <taxon>Intrasporangiaceae</taxon>
        <taxon>Terrabacter</taxon>
    </lineage>
</organism>
<feature type="domain" description="Rhodanese" evidence="4">
    <location>
        <begin position="176"/>
        <end position="291"/>
    </location>
</feature>
<dbReference type="SMART" id="SM00450">
    <property type="entry name" value="RHOD"/>
    <property type="match status" value="2"/>
</dbReference>
<dbReference type="PANTHER" id="PTHR43855">
    <property type="entry name" value="THIOSULFATE SULFURTRANSFERASE"/>
    <property type="match status" value="1"/>
</dbReference>
<evidence type="ECO:0000313" key="5">
    <source>
        <dbReference type="EMBL" id="GAA2488514.1"/>
    </source>
</evidence>
<dbReference type="InterPro" id="IPR001307">
    <property type="entry name" value="Thiosulphate_STrfase_CS"/>
</dbReference>
<comment type="catalytic activity">
    <reaction evidence="2">
        <text>thiosulfate + hydrogen cyanide = thiocyanate + sulfite + 2 H(+)</text>
        <dbReference type="Rhea" id="RHEA:16881"/>
        <dbReference type="ChEBI" id="CHEBI:15378"/>
        <dbReference type="ChEBI" id="CHEBI:17359"/>
        <dbReference type="ChEBI" id="CHEBI:18022"/>
        <dbReference type="ChEBI" id="CHEBI:18407"/>
        <dbReference type="ChEBI" id="CHEBI:33542"/>
        <dbReference type="EC" id="2.8.1.1"/>
    </reaction>
</comment>
<keyword evidence="1" id="KW-0677">Repeat</keyword>
<dbReference type="Pfam" id="PF00581">
    <property type="entry name" value="Rhodanese"/>
    <property type="match status" value="2"/>
</dbReference>
<dbReference type="SUPFAM" id="SSF52821">
    <property type="entry name" value="Rhodanese/Cell cycle control phosphatase"/>
    <property type="match status" value="2"/>
</dbReference>
<evidence type="ECO:0000256" key="3">
    <source>
        <dbReference type="RuleBase" id="RU000507"/>
    </source>
</evidence>
<name>A0ABP5YX81_9MICO</name>
<proteinExistence type="predicted"/>
<dbReference type="CDD" id="cd01449">
    <property type="entry name" value="TST_Repeat_2"/>
    <property type="match status" value="1"/>
</dbReference>
<evidence type="ECO:0000259" key="4">
    <source>
        <dbReference type="PROSITE" id="PS50206"/>
    </source>
</evidence>
<dbReference type="EMBL" id="BAAARE010000011">
    <property type="protein sequence ID" value="GAA2488514.1"/>
    <property type="molecule type" value="Genomic_DNA"/>
</dbReference>
<dbReference type="RefSeq" id="WP_344255562.1">
    <property type="nucleotide sequence ID" value="NZ_BAAARE010000011.1"/>
</dbReference>
<evidence type="ECO:0000313" key="6">
    <source>
        <dbReference type="Proteomes" id="UP001500730"/>
    </source>
</evidence>
<dbReference type="PROSITE" id="PS50206">
    <property type="entry name" value="RHODANESE_3"/>
    <property type="match status" value="2"/>
</dbReference>
<keyword evidence="6" id="KW-1185">Reference proteome</keyword>
<dbReference type="PANTHER" id="PTHR43855:SF1">
    <property type="entry name" value="THIOSULFATE SULFURTRANSFERASE"/>
    <property type="match status" value="1"/>
</dbReference>
<dbReference type="PROSITE" id="PS00380">
    <property type="entry name" value="RHODANESE_1"/>
    <property type="match status" value="1"/>
</dbReference>
<accession>A0ABP5YX81</accession>